<dbReference type="Gene3D" id="3.30.910.20">
    <property type="entry name" value="Skp domain"/>
    <property type="match status" value="1"/>
</dbReference>
<sequence>MKKLLSAAAIALALSTTAMPALATNVGVVDVAEVFQNHPKREGIAKKLKDEFEGRAREIRALEKEMQTMLDKREKDGALMKSSDLSALNRKLESKQNDYTFKRKTFEEDNRRRQAEEQQKLMKSIQTAVTAVAKAKKLDLVIPLDATAYVKDSIDISKDVIKRVK</sequence>
<feature type="chain" id="PRO_5019172774" evidence="3">
    <location>
        <begin position="24"/>
        <end position="165"/>
    </location>
</feature>
<evidence type="ECO:0000256" key="1">
    <source>
        <dbReference type="ARBA" id="ARBA00022729"/>
    </source>
</evidence>
<evidence type="ECO:0000256" key="3">
    <source>
        <dbReference type="SAM" id="SignalP"/>
    </source>
</evidence>
<dbReference type="PIRSF" id="PIRSF002094">
    <property type="entry name" value="OMP26_Skp"/>
    <property type="match status" value="1"/>
</dbReference>
<evidence type="ECO:0000313" key="4">
    <source>
        <dbReference type="EMBL" id="RKF15504.1"/>
    </source>
</evidence>
<dbReference type="GO" id="GO:0051082">
    <property type="term" value="F:unfolded protein binding"/>
    <property type="evidence" value="ECO:0007669"/>
    <property type="project" value="InterPro"/>
</dbReference>
<dbReference type="Proteomes" id="UP000286482">
    <property type="component" value="Unassembled WGS sequence"/>
</dbReference>
<evidence type="ECO:0000256" key="2">
    <source>
        <dbReference type="PIRNR" id="PIRNR002094"/>
    </source>
</evidence>
<feature type="signal peptide" evidence="3">
    <location>
        <begin position="1"/>
        <end position="23"/>
    </location>
</feature>
<gene>
    <name evidence="4" type="ORF">DBZ36_14025</name>
</gene>
<dbReference type="GO" id="GO:0050821">
    <property type="term" value="P:protein stabilization"/>
    <property type="evidence" value="ECO:0007669"/>
    <property type="project" value="TreeGrafter"/>
</dbReference>
<dbReference type="RefSeq" id="WP_120355590.1">
    <property type="nucleotide sequence ID" value="NZ_RAQO01000008.1"/>
</dbReference>
<dbReference type="EMBL" id="RAQO01000008">
    <property type="protein sequence ID" value="RKF15504.1"/>
    <property type="molecule type" value="Genomic_DNA"/>
</dbReference>
<protein>
    <submittedName>
        <fullName evidence="4">Molecular chaperone</fullName>
    </submittedName>
</protein>
<name>A0A420E867_9ALTE</name>
<evidence type="ECO:0000313" key="5">
    <source>
        <dbReference type="Proteomes" id="UP000286482"/>
    </source>
</evidence>
<comment type="similarity">
    <text evidence="2">Belongs to the skp family.</text>
</comment>
<dbReference type="GO" id="GO:0005829">
    <property type="term" value="C:cytosol"/>
    <property type="evidence" value="ECO:0007669"/>
    <property type="project" value="TreeGrafter"/>
</dbReference>
<accession>A0A420E867</accession>
<keyword evidence="5" id="KW-1185">Reference proteome</keyword>
<dbReference type="InterPro" id="IPR024930">
    <property type="entry name" value="Skp_dom_sf"/>
</dbReference>
<dbReference type="AlphaFoldDB" id="A0A420E867"/>
<proteinExistence type="inferred from homology"/>
<comment type="caution">
    <text evidence="4">The sequence shown here is derived from an EMBL/GenBank/DDBJ whole genome shotgun (WGS) entry which is preliminary data.</text>
</comment>
<dbReference type="Pfam" id="PF03938">
    <property type="entry name" value="OmpH"/>
    <property type="match status" value="1"/>
</dbReference>
<dbReference type="SMART" id="SM00935">
    <property type="entry name" value="OmpH"/>
    <property type="match status" value="1"/>
</dbReference>
<dbReference type="SUPFAM" id="SSF111384">
    <property type="entry name" value="OmpH-like"/>
    <property type="match status" value="1"/>
</dbReference>
<dbReference type="PANTHER" id="PTHR35089:SF1">
    <property type="entry name" value="CHAPERONE PROTEIN SKP"/>
    <property type="match status" value="1"/>
</dbReference>
<dbReference type="OrthoDB" id="5624238at2"/>
<keyword evidence="1 3" id="KW-0732">Signal</keyword>
<dbReference type="InterPro" id="IPR005632">
    <property type="entry name" value="Chaperone_Skp"/>
</dbReference>
<reference evidence="4 5" key="1">
    <citation type="submission" date="2018-09" db="EMBL/GenBank/DDBJ databases">
        <authorList>
            <person name="Wang Z."/>
        </authorList>
    </citation>
    <scope>NUCLEOTIDE SEQUENCE [LARGE SCALE GENOMIC DNA]</scope>
    <source>
        <strain evidence="4 5">ALS 81</strain>
    </source>
</reference>
<dbReference type="PANTHER" id="PTHR35089">
    <property type="entry name" value="CHAPERONE PROTEIN SKP"/>
    <property type="match status" value="1"/>
</dbReference>
<organism evidence="4 5">
    <name type="scientific">Alginatibacterium sediminis</name>
    <dbReference type="NCBI Taxonomy" id="2164068"/>
    <lineage>
        <taxon>Bacteria</taxon>
        <taxon>Pseudomonadati</taxon>
        <taxon>Pseudomonadota</taxon>
        <taxon>Gammaproteobacteria</taxon>
        <taxon>Alteromonadales</taxon>
        <taxon>Alteromonadaceae</taxon>
        <taxon>Alginatibacterium</taxon>
    </lineage>
</organism>